<name>B4H4P8_DROPE</name>
<dbReference type="HOGENOM" id="CLU_2225934_0_0_1"/>
<dbReference type="Proteomes" id="UP000008744">
    <property type="component" value="Unassembled WGS sequence"/>
</dbReference>
<protein>
    <submittedName>
        <fullName evidence="2">GL18269</fullName>
    </submittedName>
</protein>
<dbReference type="AlphaFoldDB" id="B4H4P8"/>
<evidence type="ECO:0000313" key="2">
    <source>
        <dbReference type="EMBL" id="EDW32660.1"/>
    </source>
</evidence>
<evidence type="ECO:0000256" key="1">
    <source>
        <dbReference type="SAM" id="MobiDB-lite"/>
    </source>
</evidence>
<keyword evidence="3" id="KW-1185">Reference proteome</keyword>
<evidence type="ECO:0000313" key="3">
    <source>
        <dbReference type="Proteomes" id="UP000008744"/>
    </source>
</evidence>
<sequence length="106" mass="11608">MNSQLPQPRCNKYGIEIIKVLSNIKQPATLSEIAQQVKFNHVAHKPQAAEPKKGVTVTGEEDGFQGGQKNGSHIEDTMAKTLKAGSCVQPTPITEAERIWPFKGVR</sequence>
<gene>
    <name evidence="2" type="primary">Dper\GL18269</name>
    <name evidence="2" type="ORF">Dper_GL18269</name>
</gene>
<feature type="region of interest" description="Disordered" evidence="1">
    <location>
        <begin position="44"/>
        <end position="76"/>
    </location>
</feature>
<dbReference type="EMBL" id="CH479209">
    <property type="protein sequence ID" value="EDW32660.1"/>
    <property type="molecule type" value="Genomic_DNA"/>
</dbReference>
<accession>B4H4P8</accession>
<reference evidence="2 3" key="1">
    <citation type="journal article" date="2007" name="Nature">
        <title>Evolution of genes and genomes on the Drosophila phylogeny.</title>
        <authorList>
            <consortium name="Drosophila 12 Genomes Consortium"/>
            <person name="Clark A.G."/>
            <person name="Eisen M.B."/>
            <person name="Smith D.R."/>
            <person name="Bergman C.M."/>
            <person name="Oliver B."/>
            <person name="Markow T.A."/>
            <person name="Kaufman T.C."/>
            <person name="Kellis M."/>
            <person name="Gelbart W."/>
            <person name="Iyer V.N."/>
            <person name="Pollard D.A."/>
            <person name="Sackton T.B."/>
            <person name="Larracuente A.M."/>
            <person name="Singh N.D."/>
            <person name="Abad J.P."/>
            <person name="Abt D.N."/>
            <person name="Adryan B."/>
            <person name="Aguade M."/>
            <person name="Akashi H."/>
            <person name="Anderson W.W."/>
            <person name="Aquadro C.F."/>
            <person name="Ardell D.H."/>
            <person name="Arguello R."/>
            <person name="Artieri C.G."/>
            <person name="Barbash D.A."/>
            <person name="Barker D."/>
            <person name="Barsanti P."/>
            <person name="Batterham P."/>
            <person name="Batzoglou S."/>
            <person name="Begun D."/>
            <person name="Bhutkar A."/>
            <person name="Blanco E."/>
            <person name="Bosak S.A."/>
            <person name="Bradley R.K."/>
            <person name="Brand A.D."/>
            <person name="Brent M.R."/>
            <person name="Brooks A.N."/>
            <person name="Brown R.H."/>
            <person name="Butlin R.K."/>
            <person name="Caggese C."/>
            <person name="Calvi B.R."/>
            <person name="Bernardo de Carvalho A."/>
            <person name="Caspi A."/>
            <person name="Castrezana S."/>
            <person name="Celniker S.E."/>
            <person name="Chang J.L."/>
            <person name="Chapple C."/>
            <person name="Chatterji S."/>
            <person name="Chinwalla A."/>
            <person name="Civetta A."/>
            <person name="Clifton S.W."/>
            <person name="Comeron J.M."/>
            <person name="Costello J.C."/>
            <person name="Coyne J.A."/>
            <person name="Daub J."/>
            <person name="David R.G."/>
            <person name="Delcher A.L."/>
            <person name="Delehaunty K."/>
            <person name="Do C.B."/>
            <person name="Ebling H."/>
            <person name="Edwards K."/>
            <person name="Eickbush T."/>
            <person name="Evans J.D."/>
            <person name="Filipski A."/>
            <person name="Findeiss S."/>
            <person name="Freyhult E."/>
            <person name="Fulton L."/>
            <person name="Fulton R."/>
            <person name="Garcia A.C."/>
            <person name="Gardiner A."/>
            <person name="Garfield D.A."/>
            <person name="Garvin B.E."/>
            <person name="Gibson G."/>
            <person name="Gilbert D."/>
            <person name="Gnerre S."/>
            <person name="Godfrey J."/>
            <person name="Good R."/>
            <person name="Gotea V."/>
            <person name="Gravely B."/>
            <person name="Greenberg A.J."/>
            <person name="Griffiths-Jones S."/>
            <person name="Gross S."/>
            <person name="Guigo R."/>
            <person name="Gustafson E.A."/>
            <person name="Haerty W."/>
            <person name="Hahn M.W."/>
            <person name="Halligan D.L."/>
            <person name="Halpern A.L."/>
            <person name="Halter G.M."/>
            <person name="Han M.V."/>
            <person name="Heger A."/>
            <person name="Hillier L."/>
            <person name="Hinrichs A.S."/>
            <person name="Holmes I."/>
            <person name="Hoskins R.A."/>
            <person name="Hubisz M.J."/>
            <person name="Hultmark D."/>
            <person name="Huntley M.A."/>
            <person name="Jaffe D.B."/>
            <person name="Jagadeeshan S."/>
            <person name="Jeck W.R."/>
            <person name="Johnson J."/>
            <person name="Jones C.D."/>
            <person name="Jordan W.C."/>
            <person name="Karpen G.H."/>
            <person name="Kataoka E."/>
            <person name="Keightley P.D."/>
            <person name="Kheradpour P."/>
            <person name="Kirkness E.F."/>
            <person name="Koerich L.B."/>
            <person name="Kristiansen K."/>
            <person name="Kudrna D."/>
            <person name="Kulathinal R.J."/>
            <person name="Kumar S."/>
            <person name="Kwok R."/>
            <person name="Lander E."/>
            <person name="Langley C.H."/>
            <person name="Lapoint R."/>
            <person name="Lazzaro B.P."/>
            <person name="Lee S.J."/>
            <person name="Levesque L."/>
            <person name="Li R."/>
            <person name="Lin C.F."/>
            <person name="Lin M.F."/>
            <person name="Lindblad-Toh K."/>
            <person name="Llopart A."/>
            <person name="Long M."/>
            <person name="Low L."/>
            <person name="Lozovsky E."/>
            <person name="Lu J."/>
            <person name="Luo M."/>
            <person name="Machado C.A."/>
            <person name="Makalowski W."/>
            <person name="Marzo M."/>
            <person name="Matsuda M."/>
            <person name="Matzkin L."/>
            <person name="McAllister B."/>
            <person name="McBride C.S."/>
            <person name="McKernan B."/>
            <person name="McKernan K."/>
            <person name="Mendez-Lago M."/>
            <person name="Minx P."/>
            <person name="Mollenhauer M.U."/>
            <person name="Montooth K."/>
            <person name="Mount S.M."/>
            <person name="Mu X."/>
            <person name="Myers E."/>
            <person name="Negre B."/>
            <person name="Newfeld S."/>
            <person name="Nielsen R."/>
            <person name="Noor M.A."/>
            <person name="O'Grady P."/>
            <person name="Pachter L."/>
            <person name="Papaceit M."/>
            <person name="Parisi M.J."/>
            <person name="Parisi M."/>
            <person name="Parts L."/>
            <person name="Pedersen J.S."/>
            <person name="Pesole G."/>
            <person name="Phillippy A.M."/>
            <person name="Ponting C.P."/>
            <person name="Pop M."/>
            <person name="Porcelli D."/>
            <person name="Powell J.R."/>
            <person name="Prohaska S."/>
            <person name="Pruitt K."/>
            <person name="Puig M."/>
            <person name="Quesneville H."/>
            <person name="Ram K.R."/>
            <person name="Rand D."/>
            <person name="Rasmussen M.D."/>
            <person name="Reed L.K."/>
            <person name="Reenan R."/>
            <person name="Reily A."/>
            <person name="Remington K.A."/>
            <person name="Rieger T.T."/>
            <person name="Ritchie M.G."/>
            <person name="Robin C."/>
            <person name="Rogers Y.H."/>
            <person name="Rohde C."/>
            <person name="Rozas J."/>
            <person name="Rubenfield M.J."/>
            <person name="Ruiz A."/>
            <person name="Russo S."/>
            <person name="Salzberg S.L."/>
            <person name="Sanchez-Gracia A."/>
            <person name="Saranga D.J."/>
            <person name="Sato H."/>
            <person name="Schaeffer S.W."/>
            <person name="Schatz M.C."/>
            <person name="Schlenke T."/>
            <person name="Schwartz R."/>
            <person name="Segarra C."/>
            <person name="Singh R.S."/>
            <person name="Sirot L."/>
            <person name="Sirota M."/>
            <person name="Sisneros N.B."/>
            <person name="Smith C.D."/>
            <person name="Smith T.F."/>
            <person name="Spieth J."/>
            <person name="Stage D.E."/>
            <person name="Stark A."/>
            <person name="Stephan W."/>
            <person name="Strausberg R.L."/>
            <person name="Strempel S."/>
            <person name="Sturgill D."/>
            <person name="Sutton G."/>
            <person name="Sutton G.G."/>
            <person name="Tao W."/>
            <person name="Teichmann S."/>
            <person name="Tobari Y.N."/>
            <person name="Tomimura Y."/>
            <person name="Tsolas J.M."/>
            <person name="Valente V.L."/>
            <person name="Venter E."/>
            <person name="Venter J.C."/>
            <person name="Vicario S."/>
            <person name="Vieira F.G."/>
            <person name="Vilella A.J."/>
            <person name="Villasante A."/>
            <person name="Walenz B."/>
            <person name="Wang J."/>
            <person name="Wasserman M."/>
            <person name="Watts T."/>
            <person name="Wilson D."/>
            <person name="Wilson R.K."/>
            <person name="Wing R.A."/>
            <person name="Wolfner M.F."/>
            <person name="Wong A."/>
            <person name="Wong G.K."/>
            <person name="Wu C.I."/>
            <person name="Wu G."/>
            <person name="Yamamoto D."/>
            <person name="Yang H.P."/>
            <person name="Yang S.P."/>
            <person name="Yorke J.A."/>
            <person name="Yoshida K."/>
            <person name="Zdobnov E."/>
            <person name="Zhang P."/>
            <person name="Zhang Y."/>
            <person name="Zimin A.V."/>
            <person name="Baldwin J."/>
            <person name="Abdouelleil A."/>
            <person name="Abdulkadir J."/>
            <person name="Abebe A."/>
            <person name="Abera B."/>
            <person name="Abreu J."/>
            <person name="Acer S.C."/>
            <person name="Aftuck L."/>
            <person name="Alexander A."/>
            <person name="An P."/>
            <person name="Anderson E."/>
            <person name="Anderson S."/>
            <person name="Arachi H."/>
            <person name="Azer M."/>
            <person name="Bachantsang P."/>
            <person name="Barry A."/>
            <person name="Bayul T."/>
            <person name="Berlin A."/>
            <person name="Bessette D."/>
            <person name="Bloom T."/>
            <person name="Blye J."/>
            <person name="Boguslavskiy L."/>
            <person name="Bonnet C."/>
            <person name="Boukhgalter B."/>
            <person name="Bourzgui I."/>
            <person name="Brown A."/>
            <person name="Cahill P."/>
            <person name="Channer S."/>
            <person name="Cheshatsang Y."/>
            <person name="Chuda L."/>
            <person name="Citroen M."/>
            <person name="Collymore A."/>
            <person name="Cooke P."/>
            <person name="Costello M."/>
            <person name="D'Aco K."/>
            <person name="Daza R."/>
            <person name="De Haan G."/>
            <person name="DeGray S."/>
            <person name="DeMaso C."/>
            <person name="Dhargay N."/>
            <person name="Dooley K."/>
            <person name="Dooley E."/>
            <person name="Doricent M."/>
            <person name="Dorje P."/>
            <person name="Dorjee K."/>
            <person name="Dupes A."/>
            <person name="Elong R."/>
            <person name="Falk J."/>
            <person name="Farina A."/>
            <person name="Faro S."/>
            <person name="Ferguson D."/>
            <person name="Fisher S."/>
            <person name="Foley C.D."/>
            <person name="Franke A."/>
            <person name="Friedrich D."/>
            <person name="Gadbois L."/>
            <person name="Gearin G."/>
            <person name="Gearin C.R."/>
            <person name="Giannoukos G."/>
            <person name="Goode T."/>
            <person name="Graham J."/>
            <person name="Grandbois E."/>
            <person name="Grewal S."/>
            <person name="Gyaltsen K."/>
            <person name="Hafez N."/>
            <person name="Hagos B."/>
            <person name="Hall J."/>
            <person name="Henson C."/>
            <person name="Hollinger A."/>
            <person name="Honan T."/>
            <person name="Huard M.D."/>
            <person name="Hughes L."/>
            <person name="Hurhula B."/>
            <person name="Husby M.E."/>
            <person name="Kamat A."/>
            <person name="Kanga B."/>
            <person name="Kashin S."/>
            <person name="Khazanovich D."/>
            <person name="Kisner P."/>
            <person name="Lance K."/>
            <person name="Lara M."/>
            <person name="Lee W."/>
            <person name="Lennon N."/>
            <person name="Letendre F."/>
            <person name="LeVine R."/>
            <person name="Lipovsky A."/>
            <person name="Liu X."/>
            <person name="Liu J."/>
            <person name="Liu S."/>
            <person name="Lokyitsang T."/>
            <person name="Lokyitsang Y."/>
            <person name="Lubonja R."/>
            <person name="Lui A."/>
            <person name="MacDonald P."/>
            <person name="Magnisalis V."/>
            <person name="Maru K."/>
            <person name="Matthews C."/>
            <person name="McCusker W."/>
            <person name="McDonough S."/>
            <person name="Mehta T."/>
            <person name="Meldrim J."/>
            <person name="Meneus L."/>
            <person name="Mihai O."/>
            <person name="Mihalev A."/>
            <person name="Mihova T."/>
            <person name="Mittelman R."/>
            <person name="Mlenga V."/>
            <person name="Montmayeur A."/>
            <person name="Mulrain L."/>
            <person name="Navidi A."/>
            <person name="Naylor J."/>
            <person name="Negash T."/>
            <person name="Nguyen T."/>
            <person name="Nguyen N."/>
            <person name="Nicol R."/>
            <person name="Norbu C."/>
            <person name="Norbu N."/>
            <person name="Novod N."/>
            <person name="O'Neill B."/>
            <person name="Osman S."/>
            <person name="Markiewicz E."/>
            <person name="Oyono O.L."/>
            <person name="Patti C."/>
            <person name="Phunkhang P."/>
            <person name="Pierre F."/>
            <person name="Priest M."/>
            <person name="Raghuraman S."/>
            <person name="Rege F."/>
            <person name="Reyes R."/>
            <person name="Rise C."/>
            <person name="Rogov P."/>
            <person name="Ross K."/>
            <person name="Ryan E."/>
            <person name="Settipalli S."/>
            <person name="Shea T."/>
            <person name="Sherpa N."/>
            <person name="Shi L."/>
            <person name="Shih D."/>
            <person name="Sparrow T."/>
            <person name="Spaulding J."/>
            <person name="Stalker J."/>
            <person name="Stange-Thomann N."/>
            <person name="Stavropoulos S."/>
            <person name="Stone C."/>
            <person name="Strader C."/>
            <person name="Tesfaye S."/>
            <person name="Thomson T."/>
            <person name="Thoulutsang Y."/>
            <person name="Thoulutsang D."/>
            <person name="Topham K."/>
            <person name="Topping I."/>
            <person name="Tsamla T."/>
            <person name="Vassiliev H."/>
            <person name="Vo A."/>
            <person name="Wangchuk T."/>
            <person name="Wangdi T."/>
            <person name="Weiand M."/>
            <person name="Wilkinson J."/>
            <person name="Wilson A."/>
            <person name="Yadav S."/>
            <person name="Young G."/>
            <person name="Yu Q."/>
            <person name="Zembek L."/>
            <person name="Zhong D."/>
            <person name="Zimmer A."/>
            <person name="Zwirko Z."/>
            <person name="Jaffe D.B."/>
            <person name="Alvarez P."/>
            <person name="Brockman W."/>
            <person name="Butler J."/>
            <person name="Chin C."/>
            <person name="Gnerre S."/>
            <person name="Grabherr M."/>
            <person name="Kleber M."/>
            <person name="Mauceli E."/>
            <person name="MacCallum I."/>
        </authorList>
    </citation>
    <scope>NUCLEOTIDE SEQUENCE [LARGE SCALE GENOMIC DNA]</scope>
    <source>
        <strain evidence="3">MSH-3 / Tucson 14011-0111.49</strain>
    </source>
</reference>
<organism evidence="3">
    <name type="scientific">Drosophila persimilis</name>
    <name type="common">Fruit fly</name>
    <dbReference type="NCBI Taxonomy" id="7234"/>
    <lineage>
        <taxon>Eukaryota</taxon>
        <taxon>Metazoa</taxon>
        <taxon>Ecdysozoa</taxon>
        <taxon>Arthropoda</taxon>
        <taxon>Hexapoda</taxon>
        <taxon>Insecta</taxon>
        <taxon>Pterygota</taxon>
        <taxon>Neoptera</taxon>
        <taxon>Endopterygota</taxon>
        <taxon>Diptera</taxon>
        <taxon>Brachycera</taxon>
        <taxon>Muscomorpha</taxon>
        <taxon>Ephydroidea</taxon>
        <taxon>Drosophilidae</taxon>
        <taxon>Drosophila</taxon>
        <taxon>Sophophora</taxon>
    </lineage>
</organism>
<proteinExistence type="predicted"/>